<name>A0A9W8LQJ7_9FUNG</name>
<dbReference type="InterPro" id="IPR051164">
    <property type="entry name" value="NmrA-like_oxidored"/>
</dbReference>
<comment type="caution">
    <text evidence="4">The sequence shown here is derived from an EMBL/GenBank/DDBJ whole genome shotgun (WGS) entry which is preliminary data.</text>
</comment>
<evidence type="ECO:0000313" key="4">
    <source>
        <dbReference type="EMBL" id="KAJ2794900.1"/>
    </source>
</evidence>
<dbReference type="EMBL" id="JANBUO010002368">
    <property type="protein sequence ID" value="KAJ2794900.1"/>
    <property type="molecule type" value="Genomic_DNA"/>
</dbReference>
<evidence type="ECO:0000256" key="2">
    <source>
        <dbReference type="ARBA" id="ARBA00022857"/>
    </source>
</evidence>
<gene>
    <name evidence="4" type="ORF">H4R20_006069</name>
</gene>
<evidence type="ECO:0000259" key="3">
    <source>
        <dbReference type="Pfam" id="PF05368"/>
    </source>
</evidence>
<feature type="domain" description="NmrA-like" evidence="3">
    <location>
        <begin position="1"/>
        <end position="301"/>
    </location>
</feature>
<accession>A0A9W8LQJ7</accession>
<dbReference type="InterPro" id="IPR036291">
    <property type="entry name" value="NAD(P)-bd_dom_sf"/>
</dbReference>
<evidence type="ECO:0000313" key="5">
    <source>
        <dbReference type="Proteomes" id="UP001140094"/>
    </source>
</evidence>
<dbReference type="PANTHER" id="PTHR42748:SF7">
    <property type="entry name" value="NMRA LIKE REDOX SENSOR 1-RELATED"/>
    <property type="match status" value="1"/>
</dbReference>
<dbReference type="SUPFAM" id="SSF51735">
    <property type="entry name" value="NAD(P)-binding Rossmann-fold domains"/>
    <property type="match status" value="1"/>
</dbReference>
<reference evidence="4" key="1">
    <citation type="submission" date="2022-07" db="EMBL/GenBank/DDBJ databases">
        <title>Phylogenomic reconstructions and comparative analyses of Kickxellomycotina fungi.</title>
        <authorList>
            <person name="Reynolds N.K."/>
            <person name="Stajich J.E."/>
            <person name="Barry K."/>
            <person name="Grigoriev I.V."/>
            <person name="Crous P."/>
            <person name="Smith M.E."/>
        </authorList>
    </citation>
    <scope>NUCLEOTIDE SEQUENCE</scope>
    <source>
        <strain evidence="4">NRRL 1565</strain>
    </source>
</reference>
<protein>
    <recommendedName>
        <fullName evidence="3">NmrA-like domain-containing protein</fullName>
    </recommendedName>
</protein>
<comment type="similarity">
    <text evidence="1">Belongs to the NmrA-type oxidoreductase family.</text>
</comment>
<dbReference type="Gene3D" id="3.90.25.10">
    <property type="entry name" value="UDP-galactose 4-epimerase, domain 1"/>
    <property type="match status" value="1"/>
</dbReference>
<proteinExistence type="inferred from homology"/>
<dbReference type="PANTHER" id="PTHR42748">
    <property type="entry name" value="NITROGEN METABOLITE REPRESSION PROTEIN NMRA FAMILY MEMBER"/>
    <property type="match status" value="1"/>
</dbReference>
<dbReference type="Gene3D" id="3.40.50.720">
    <property type="entry name" value="NAD(P)-binding Rossmann-like Domain"/>
    <property type="match status" value="1"/>
</dbReference>
<dbReference type="CDD" id="cd05251">
    <property type="entry name" value="NmrA_like_SDR_a"/>
    <property type="match status" value="1"/>
</dbReference>
<dbReference type="OrthoDB" id="3358371at2759"/>
<evidence type="ECO:0000256" key="1">
    <source>
        <dbReference type="ARBA" id="ARBA00006328"/>
    </source>
</evidence>
<sequence length="320" mass="35409">MTKVVAIVGATGRQGGSVLRTLHASRSYKLRALSRNPNSDTARSIALECPGVEWMQADLNDKASLHRAFTGMDVVFGMTSFLDPELVARIRAGDVDAEFDQGKNIVDAAIAEGVKLLVYSGLDSMERLSGGKYPGAIQFEGKYKTQKYLLDRASRIQGVVIYLATHMQNYIHPRFSRISSVDNQTIEFTFPYHPTAQLPLVDPTTDTGPVVQYILDHPDEFSGAPVEVCGGYYSVADMVNAYVQATGKPARYVQIPFEDVGPDDLVQMFKGISEFGHYDGKGDFVELYKKISHRFTTLAEFWKSSSWTGPVHNKLPPVDQ</sequence>
<dbReference type="Proteomes" id="UP001140094">
    <property type="component" value="Unassembled WGS sequence"/>
</dbReference>
<dbReference type="InterPro" id="IPR008030">
    <property type="entry name" value="NmrA-like"/>
</dbReference>
<organism evidence="4 5">
    <name type="scientific">Coemansia guatemalensis</name>
    <dbReference type="NCBI Taxonomy" id="2761395"/>
    <lineage>
        <taxon>Eukaryota</taxon>
        <taxon>Fungi</taxon>
        <taxon>Fungi incertae sedis</taxon>
        <taxon>Zoopagomycota</taxon>
        <taxon>Kickxellomycotina</taxon>
        <taxon>Kickxellomycetes</taxon>
        <taxon>Kickxellales</taxon>
        <taxon>Kickxellaceae</taxon>
        <taxon>Coemansia</taxon>
    </lineage>
</organism>
<dbReference type="AlphaFoldDB" id="A0A9W8LQJ7"/>
<keyword evidence="2" id="KW-0521">NADP</keyword>
<dbReference type="Pfam" id="PF05368">
    <property type="entry name" value="NmrA"/>
    <property type="match status" value="1"/>
</dbReference>
<keyword evidence="5" id="KW-1185">Reference proteome</keyword>